<dbReference type="PROSITE" id="PS51257">
    <property type="entry name" value="PROKAR_LIPOPROTEIN"/>
    <property type="match status" value="1"/>
</dbReference>
<dbReference type="AlphaFoldDB" id="A0A840SJG0"/>
<feature type="transmembrane region" description="Helical" evidence="1">
    <location>
        <begin position="50"/>
        <end position="76"/>
    </location>
</feature>
<organism evidence="2 3">
    <name type="scientific">Treponema rectale</name>
    <dbReference type="NCBI Taxonomy" id="744512"/>
    <lineage>
        <taxon>Bacteria</taxon>
        <taxon>Pseudomonadati</taxon>
        <taxon>Spirochaetota</taxon>
        <taxon>Spirochaetia</taxon>
        <taxon>Spirochaetales</taxon>
        <taxon>Treponemataceae</taxon>
        <taxon>Treponema</taxon>
    </lineage>
</organism>
<evidence type="ECO:0000256" key="1">
    <source>
        <dbReference type="SAM" id="Phobius"/>
    </source>
</evidence>
<keyword evidence="1" id="KW-1133">Transmembrane helix</keyword>
<gene>
    <name evidence="2" type="ORF">HNP77_002005</name>
</gene>
<dbReference type="EMBL" id="JACHFR010000003">
    <property type="protein sequence ID" value="MBB5219623.1"/>
    <property type="molecule type" value="Genomic_DNA"/>
</dbReference>
<reference evidence="2 3" key="1">
    <citation type="submission" date="2020-08" db="EMBL/GenBank/DDBJ databases">
        <title>Genomic Encyclopedia of Type Strains, Phase IV (KMG-IV): sequencing the most valuable type-strain genomes for metagenomic binning, comparative biology and taxonomic classification.</title>
        <authorList>
            <person name="Goeker M."/>
        </authorList>
    </citation>
    <scope>NUCLEOTIDE SEQUENCE [LARGE SCALE GENOMIC DNA]</scope>
    <source>
        <strain evidence="2 3">DSM 103679</strain>
    </source>
</reference>
<comment type="caution">
    <text evidence="2">The sequence shown here is derived from an EMBL/GenBank/DDBJ whole genome shotgun (WGS) entry which is preliminary data.</text>
</comment>
<dbReference type="RefSeq" id="WP_184653044.1">
    <property type="nucleotide sequence ID" value="NZ_JACHFR010000003.1"/>
</dbReference>
<keyword evidence="1" id="KW-0812">Transmembrane</keyword>
<dbReference type="Proteomes" id="UP000578697">
    <property type="component" value="Unassembled WGS sequence"/>
</dbReference>
<name>A0A840SJG0_9SPIR</name>
<feature type="transmembrane region" description="Helical" evidence="1">
    <location>
        <begin position="115"/>
        <end position="134"/>
    </location>
</feature>
<evidence type="ECO:0000313" key="2">
    <source>
        <dbReference type="EMBL" id="MBB5219623.1"/>
    </source>
</evidence>
<evidence type="ECO:0000313" key="3">
    <source>
        <dbReference type="Proteomes" id="UP000578697"/>
    </source>
</evidence>
<feature type="transmembrane region" description="Helical" evidence="1">
    <location>
        <begin position="88"/>
        <end position="109"/>
    </location>
</feature>
<accession>A0A840SJG0</accession>
<keyword evidence="1" id="KW-0472">Membrane</keyword>
<evidence type="ECO:0008006" key="4">
    <source>
        <dbReference type="Google" id="ProtNLM"/>
    </source>
</evidence>
<feature type="transmembrane region" description="Helical" evidence="1">
    <location>
        <begin position="7"/>
        <end position="30"/>
    </location>
</feature>
<proteinExistence type="predicted"/>
<keyword evidence="3" id="KW-1185">Reference proteome</keyword>
<protein>
    <recommendedName>
        <fullName evidence="4">DUF4386 domain-containing protein</fullName>
    </recommendedName>
</protein>
<sequence length="137" mass="14909">MANKKQVALFWTILNLAVGCFLAIGGIYALQGGGDPAVDALKSIIENRSVENVVVLAFGVIELLSGLFIIIQTFIGDRFGKFGSILKLVIVIVWIVAIVLGDFFGPSGLFKVKDILAWVYRFAQHLIVLCALLVTRD</sequence>